<dbReference type="Proteomes" id="UP001519460">
    <property type="component" value="Unassembled WGS sequence"/>
</dbReference>
<dbReference type="AlphaFoldDB" id="A0ABD0JQ49"/>
<feature type="chain" id="PRO_5044852221" evidence="1">
    <location>
        <begin position="22"/>
        <end position="120"/>
    </location>
</feature>
<name>A0ABD0JQ49_9CAEN</name>
<keyword evidence="1" id="KW-0732">Signal</keyword>
<evidence type="ECO:0000256" key="1">
    <source>
        <dbReference type="SAM" id="SignalP"/>
    </source>
</evidence>
<protein>
    <submittedName>
        <fullName evidence="2">Uncharacterized protein</fullName>
    </submittedName>
</protein>
<gene>
    <name evidence="2" type="ORF">BaRGS_00031586</name>
</gene>
<keyword evidence="3" id="KW-1185">Reference proteome</keyword>
<reference evidence="2 3" key="1">
    <citation type="journal article" date="2023" name="Sci. Data">
        <title>Genome assembly of the Korean intertidal mud-creeper Batillaria attramentaria.</title>
        <authorList>
            <person name="Patra A.K."/>
            <person name="Ho P.T."/>
            <person name="Jun S."/>
            <person name="Lee S.J."/>
            <person name="Kim Y."/>
            <person name="Won Y.J."/>
        </authorList>
    </citation>
    <scope>NUCLEOTIDE SEQUENCE [LARGE SCALE GENOMIC DNA]</scope>
    <source>
        <strain evidence="2">Wonlab-2016</strain>
    </source>
</reference>
<feature type="signal peptide" evidence="1">
    <location>
        <begin position="1"/>
        <end position="21"/>
    </location>
</feature>
<evidence type="ECO:0000313" key="2">
    <source>
        <dbReference type="EMBL" id="KAK7477201.1"/>
    </source>
</evidence>
<proteinExistence type="predicted"/>
<accession>A0ABD0JQ49</accession>
<dbReference type="EMBL" id="JACVVK020000356">
    <property type="protein sequence ID" value="KAK7477201.1"/>
    <property type="molecule type" value="Genomic_DNA"/>
</dbReference>
<organism evidence="2 3">
    <name type="scientific">Batillaria attramentaria</name>
    <dbReference type="NCBI Taxonomy" id="370345"/>
    <lineage>
        <taxon>Eukaryota</taxon>
        <taxon>Metazoa</taxon>
        <taxon>Spiralia</taxon>
        <taxon>Lophotrochozoa</taxon>
        <taxon>Mollusca</taxon>
        <taxon>Gastropoda</taxon>
        <taxon>Caenogastropoda</taxon>
        <taxon>Sorbeoconcha</taxon>
        <taxon>Cerithioidea</taxon>
        <taxon>Batillariidae</taxon>
        <taxon>Batillaria</taxon>
    </lineage>
</organism>
<comment type="caution">
    <text evidence="2">The sequence shown here is derived from an EMBL/GenBank/DDBJ whole genome shotgun (WGS) entry which is preliminary data.</text>
</comment>
<sequence>MTLLVCFIASLITLWREPSCGYVSMVAQMVMGDSYFMFVGARRGLNSPTLLPFCLGYGVRTFLSAPSNADSPGFADGERPTQRVTNPLWKKKHPSQEGLRTSCDPVWGIGPGTLASVFLW</sequence>
<evidence type="ECO:0000313" key="3">
    <source>
        <dbReference type="Proteomes" id="UP001519460"/>
    </source>
</evidence>